<dbReference type="GO" id="GO:0003677">
    <property type="term" value="F:DNA binding"/>
    <property type="evidence" value="ECO:0007669"/>
    <property type="project" value="UniProtKB-KW"/>
</dbReference>
<protein>
    <submittedName>
        <fullName evidence="1">Conserved DNA-binding protein YbaB</fullName>
    </submittedName>
</protein>
<dbReference type="AlphaFoldDB" id="A0A1G4XX77"/>
<dbReference type="SUPFAM" id="SSF82607">
    <property type="entry name" value="YbaB-like"/>
    <property type="match status" value="1"/>
</dbReference>
<dbReference type="InterPro" id="IPR004401">
    <property type="entry name" value="YbaB/EbfC"/>
</dbReference>
<gene>
    <name evidence="1" type="ORF">SAMN03159343_1661</name>
</gene>
<dbReference type="Proteomes" id="UP000198981">
    <property type="component" value="Unassembled WGS sequence"/>
</dbReference>
<dbReference type="Gene3D" id="3.30.1310.10">
    <property type="entry name" value="Nucleoid-associated protein YbaB-like domain"/>
    <property type="match status" value="1"/>
</dbReference>
<evidence type="ECO:0000313" key="2">
    <source>
        <dbReference type="Proteomes" id="UP000198981"/>
    </source>
</evidence>
<evidence type="ECO:0000313" key="1">
    <source>
        <dbReference type="EMBL" id="SCX45753.1"/>
    </source>
</evidence>
<dbReference type="Pfam" id="PF02575">
    <property type="entry name" value="YbaB_DNA_bd"/>
    <property type="match status" value="1"/>
</dbReference>
<sequence>MEPTASDVTALRVYAEQLQQRFESMVAEAPALLAKAKAVQVTEKSRDGLVTVTVGPQGDLVRLDLDPRIYRRPDSRELADTITATVQKAAAAARDQVVDTFSAVVPPEQMRATLDGDLDQVIGDMHRRTRGA</sequence>
<proteinExistence type="predicted"/>
<dbReference type="RefSeq" id="WP_165839323.1">
    <property type="nucleotide sequence ID" value="NZ_FMUH01000002.1"/>
</dbReference>
<keyword evidence="2" id="KW-1185">Reference proteome</keyword>
<accession>A0A1G4XX77</accession>
<keyword evidence="1" id="KW-0238">DNA-binding</keyword>
<dbReference type="InterPro" id="IPR036894">
    <property type="entry name" value="YbaB-like_sf"/>
</dbReference>
<reference evidence="2" key="1">
    <citation type="submission" date="2016-10" db="EMBL/GenBank/DDBJ databases">
        <authorList>
            <person name="Varghese N."/>
            <person name="Submissions S."/>
        </authorList>
    </citation>
    <scope>NUCLEOTIDE SEQUENCE [LARGE SCALE GENOMIC DNA]</scope>
    <source>
        <strain evidence="2">DSM 45722</strain>
    </source>
</reference>
<dbReference type="EMBL" id="FMUH01000002">
    <property type="protein sequence ID" value="SCX45753.1"/>
    <property type="molecule type" value="Genomic_DNA"/>
</dbReference>
<name>A0A1G4XX77_9ACTN</name>
<dbReference type="STRING" id="1960309.SAMN03159343_1661"/>
<organism evidence="1 2">
    <name type="scientific">Klenkia marina</name>
    <dbReference type="NCBI Taxonomy" id="1960309"/>
    <lineage>
        <taxon>Bacteria</taxon>
        <taxon>Bacillati</taxon>
        <taxon>Actinomycetota</taxon>
        <taxon>Actinomycetes</taxon>
        <taxon>Geodermatophilales</taxon>
        <taxon>Geodermatophilaceae</taxon>
        <taxon>Klenkia</taxon>
    </lineage>
</organism>